<feature type="transmembrane region" description="Helical" evidence="8">
    <location>
        <begin position="520"/>
        <end position="542"/>
    </location>
</feature>
<evidence type="ECO:0000313" key="11">
    <source>
        <dbReference type="Proteomes" id="UP001140091"/>
    </source>
</evidence>
<feature type="transmembrane region" description="Helical" evidence="8">
    <location>
        <begin position="469"/>
        <end position="488"/>
    </location>
</feature>
<evidence type="ECO:0000256" key="1">
    <source>
        <dbReference type="ARBA" id="ARBA00004477"/>
    </source>
</evidence>
<evidence type="ECO:0000256" key="7">
    <source>
        <dbReference type="ARBA" id="ARBA00024850"/>
    </source>
</evidence>
<keyword evidence="8" id="KW-0472">Membrane</keyword>
<dbReference type="AlphaFoldDB" id="A0A9W8JIE8"/>
<dbReference type="InterPro" id="IPR002591">
    <property type="entry name" value="Phosphodiest/P_Trfase"/>
</dbReference>
<feature type="transmembrane region" description="Helical" evidence="8">
    <location>
        <begin position="352"/>
        <end position="374"/>
    </location>
</feature>
<keyword evidence="5 8" id="KW-0337">GPI-anchor biosynthesis</keyword>
<comment type="pathway">
    <text evidence="2 8">Glycolipid biosynthesis; glycosylphosphatidylinositol-anchor biosynthesis.</text>
</comment>
<feature type="transmembrane region" description="Helical" evidence="8">
    <location>
        <begin position="446"/>
        <end position="463"/>
    </location>
</feature>
<dbReference type="GO" id="GO:0006506">
    <property type="term" value="P:GPI anchor biosynthetic process"/>
    <property type="evidence" value="ECO:0007669"/>
    <property type="project" value="UniProtKB-KW"/>
</dbReference>
<evidence type="ECO:0000256" key="4">
    <source>
        <dbReference type="ARBA" id="ARBA00020831"/>
    </source>
</evidence>
<evidence type="ECO:0000313" key="10">
    <source>
        <dbReference type="EMBL" id="KAJ2935052.1"/>
    </source>
</evidence>
<gene>
    <name evidence="10" type="ORF">H1R20_g2005</name>
</gene>
<dbReference type="PANTHER" id="PTHR12250">
    <property type="entry name" value="PHOSPHATIDYLINOSITOL GLYCAN, CLASS N"/>
    <property type="match status" value="1"/>
</dbReference>
<evidence type="ECO:0000256" key="5">
    <source>
        <dbReference type="ARBA" id="ARBA00022502"/>
    </source>
</evidence>
<comment type="caution">
    <text evidence="10">The sequence shown here is derived from an EMBL/GenBank/DDBJ whole genome shotgun (WGS) entry which is preliminary data.</text>
</comment>
<keyword evidence="8" id="KW-0812">Transmembrane</keyword>
<evidence type="ECO:0000256" key="8">
    <source>
        <dbReference type="RuleBase" id="RU367138"/>
    </source>
</evidence>
<keyword evidence="8" id="KW-1133">Transmembrane helix</keyword>
<comment type="subcellular location">
    <subcellularLocation>
        <location evidence="1 8">Endoplasmic reticulum membrane</location>
        <topology evidence="1 8">Multi-pass membrane protein</topology>
    </subcellularLocation>
</comment>
<dbReference type="Proteomes" id="UP001140091">
    <property type="component" value="Unassembled WGS sequence"/>
</dbReference>
<dbReference type="EMBL" id="JANBPK010000706">
    <property type="protein sequence ID" value="KAJ2935052.1"/>
    <property type="molecule type" value="Genomic_DNA"/>
</dbReference>
<evidence type="ECO:0000256" key="2">
    <source>
        <dbReference type="ARBA" id="ARBA00004687"/>
    </source>
</evidence>
<evidence type="ECO:0000259" key="9">
    <source>
        <dbReference type="Pfam" id="PF04987"/>
    </source>
</evidence>
<proteinExistence type="inferred from homology"/>
<keyword evidence="6 8" id="KW-0256">Endoplasmic reticulum</keyword>
<organism evidence="10 11">
    <name type="scientific">Candolleomyces eurysporus</name>
    <dbReference type="NCBI Taxonomy" id="2828524"/>
    <lineage>
        <taxon>Eukaryota</taxon>
        <taxon>Fungi</taxon>
        <taxon>Dikarya</taxon>
        <taxon>Basidiomycota</taxon>
        <taxon>Agaricomycotina</taxon>
        <taxon>Agaricomycetes</taxon>
        <taxon>Agaricomycetidae</taxon>
        <taxon>Agaricales</taxon>
        <taxon>Agaricineae</taxon>
        <taxon>Psathyrellaceae</taxon>
        <taxon>Candolleomyces</taxon>
    </lineage>
</organism>
<reference evidence="10" key="1">
    <citation type="submission" date="2022-06" db="EMBL/GenBank/DDBJ databases">
        <title>Genome Sequence of Candolleomyces eurysporus.</title>
        <authorList>
            <person name="Buettner E."/>
        </authorList>
    </citation>
    <scope>NUCLEOTIDE SEQUENCE</scope>
    <source>
        <strain evidence="10">VTCC 930004</strain>
    </source>
</reference>
<feature type="transmembrane region" description="Helical" evidence="8">
    <location>
        <begin position="386"/>
        <end position="404"/>
    </location>
</feature>
<feature type="non-terminal residue" evidence="10">
    <location>
        <position position="1"/>
    </location>
</feature>
<keyword evidence="11" id="KW-1185">Reference proteome</keyword>
<comment type="caution">
    <text evidence="8">Lacks conserved residue(s) required for the propagation of feature annotation.</text>
</comment>
<dbReference type="Gene3D" id="3.40.720.10">
    <property type="entry name" value="Alkaline Phosphatase, subunit A"/>
    <property type="match status" value="1"/>
</dbReference>
<feature type="domain" description="GPI ethanolamine phosphate transferase 1 C-terminal" evidence="9">
    <location>
        <begin position="341"/>
        <end position="558"/>
    </location>
</feature>
<dbReference type="InterPro" id="IPR017850">
    <property type="entry name" value="Alkaline_phosphatase_core_sf"/>
</dbReference>
<keyword evidence="8" id="KW-0808">Transferase</keyword>
<dbReference type="Pfam" id="PF04987">
    <property type="entry name" value="PigN"/>
    <property type="match status" value="1"/>
</dbReference>
<dbReference type="GO" id="GO:0005789">
    <property type="term" value="C:endoplasmic reticulum membrane"/>
    <property type="evidence" value="ECO:0007669"/>
    <property type="project" value="UniProtKB-SubCell"/>
</dbReference>
<feature type="transmembrane region" description="Helical" evidence="8">
    <location>
        <begin position="21"/>
        <end position="41"/>
    </location>
</feature>
<evidence type="ECO:0000256" key="6">
    <source>
        <dbReference type="ARBA" id="ARBA00022824"/>
    </source>
</evidence>
<name>A0A9W8JIE8_9AGAR</name>
<accession>A0A9W8JIE8</accession>
<comment type="similarity">
    <text evidence="3 8">Belongs to the PIGG/PIGN/PIGO family. PIGN subfamily.</text>
</comment>
<dbReference type="SUPFAM" id="SSF53649">
    <property type="entry name" value="Alkaline phosphatase-like"/>
    <property type="match status" value="1"/>
</dbReference>
<dbReference type="Pfam" id="PF01663">
    <property type="entry name" value="Phosphodiest"/>
    <property type="match status" value="1"/>
</dbReference>
<sequence>MAKKGAKRNGSTTVNQNSSFNISKLLILGLLFHVIFIGSVFDCYFTSPVVNGMKSFNVGSAHAKRLVLIVDATALDLWALDHLEQLFRNATQDAKLNAELRQDKVVVFLHLLGLDTTGHSYRPHSKEYMRNIQVVDDIVRRTEKLFNEFYQDQDTSFVFTADHGMSEIGNHGDGHPDNTRTPLIAWGKGVRGPLPDIPAGTHDTYSEPWGLKHLYRRDVEQADIASLMAALIGIDWPVNSVGVLPDADPSRPGYLDPAAGEDVAPKSALVNAKVILEQYRVKHELKMQHTLLYKPFTPLHNSGSNDLPGEAALKTIESLIETGQWASAKRGASVLIRTGLQGLHYLQTYDRFLIRTIVTFAYIGWACFASMYIFRPIETGRGLYQFVVSLFAAAVLAVFWGTFALQKSPWTFYLYVSFPVYFWQQFLTRGAPDLVSRVMRQGSSSLFVWFVFVVASTQAMVVGYTHRSIWSAGFGLMGLVWPLTWPLPLKNHLKLYGSWSLLCALNATFPLLSVNKTENVPAILAGGAVVILLGLVGLREVYAEIRTAERRRSIVRTFVFQQAPLHTFKPKMDCRWA</sequence>
<evidence type="ECO:0000256" key="3">
    <source>
        <dbReference type="ARBA" id="ARBA00008400"/>
    </source>
</evidence>
<dbReference type="InterPro" id="IPR007070">
    <property type="entry name" value="GPI_EtnP_transferase_1"/>
</dbReference>
<dbReference type="PANTHER" id="PTHR12250:SF0">
    <property type="entry name" value="GPI ETHANOLAMINE PHOSPHATE TRANSFERASE 1"/>
    <property type="match status" value="1"/>
</dbReference>
<dbReference type="GO" id="GO:0051377">
    <property type="term" value="F:mannose-ethanolamine phosphotransferase activity"/>
    <property type="evidence" value="ECO:0007669"/>
    <property type="project" value="UniProtKB-UniRule"/>
</dbReference>
<dbReference type="InterPro" id="IPR017852">
    <property type="entry name" value="GPI_EtnP_transferase_1_C"/>
</dbReference>
<protein>
    <recommendedName>
        <fullName evidence="4 8">GPI ethanolamine phosphate transferase 1</fullName>
        <ecNumber evidence="8">2.-.-.-</ecNumber>
    </recommendedName>
</protein>
<dbReference type="EC" id="2.-.-.-" evidence="8"/>
<dbReference type="OrthoDB" id="2748310at2759"/>
<comment type="function">
    <text evidence="7 8">Ethanolamine phosphate transferase involved in glycosylphosphatidylinositol-anchor biosynthesis. Transfers ethanolamine phosphate to the first alpha-1,4-linked mannose of the glycosylphosphatidylinositol precursor of GPI-anchor.</text>
</comment>